<name>A0A0E2ASA4_BACFG</name>
<dbReference type="PROSITE" id="PS50943">
    <property type="entry name" value="HTH_CROC1"/>
    <property type="match status" value="1"/>
</dbReference>
<dbReference type="Proteomes" id="UP000003879">
    <property type="component" value="Unassembled WGS sequence"/>
</dbReference>
<dbReference type="InterPro" id="IPR001387">
    <property type="entry name" value="Cro/C1-type_HTH"/>
</dbReference>
<dbReference type="GO" id="GO:0003677">
    <property type="term" value="F:DNA binding"/>
    <property type="evidence" value="ECO:0007669"/>
    <property type="project" value="InterPro"/>
</dbReference>
<dbReference type="Pfam" id="PF01381">
    <property type="entry name" value="HTH_3"/>
    <property type="match status" value="1"/>
</dbReference>
<dbReference type="Gene3D" id="1.10.260.40">
    <property type="entry name" value="lambda repressor-like DNA-binding domains"/>
    <property type="match status" value="1"/>
</dbReference>
<dbReference type="EMBL" id="AGXN01000012">
    <property type="protein sequence ID" value="EIY96770.1"/>
    <property type="molecule type" value="Genomic_DNA"/>
</dbReference>
<feature type="domain" description="HTH cro/C1-type" evidence="1">
    <location>
        <begin position="81"/>
        <end position="132"/>
    </location>
</feature>
<reference evidence="2 3" key="1">
    <citation type="submission" date="2012-02" db="EMBL/GenBank/DDBJ databases">
        <title>The Genome Sequence of Bacteroides fragilis CL07T12C05.</title>
        <authorList>
            <consortium name="The Broad Institute Genome Sequencing Platform"/>
            <person name="Earl A."/>
            <person name="Ward D."/>
            <person name="Feldgarden M."/>
            <person name="Gevers D."/>
            <person name="Zitomersky N.L."/>
            <person name="Coyne M.J."/>
            <person name="Comstock L.E."/>
            <person name="Young S.K."/>
            <person name="Zeng Q."/>
            <person name="Gargeya S."/>
            <person name="Fitzgerald M."/>
            <person name="Haas B."/>
            <person name="Abouelleil A."/>
            <person name="Alvarado L."/>
            <person name="Arachchi H.M."/>
            <person name="Berlin A."/>
            <person name="Chapman S.B."/>
            <person name="Gearin G."/>
            <person name="Goldberg J."/>
            <person name="Griggs A."/>
            <person name="Gujja S."/>
            <person name="Hansen M."/>
            <person name="Heiman D."/>
            <person name="Howarth C."/>
            <person name="Larimer J."/>
            <person name="Lui A."/>
            <person name="MacDonald P.J.P."/>
            <person name="McCowen C."/>
            <person name="Montmayeur A."/>
            <person name="Murphy C."/>
            <person name="Neiman D."/>
            <person name="Pearson M."/>
            <person name="Priest M."/>
            <person name="Roberts A."/>
            <person name="Saif S."/>
            <person name="Shea T."/>
            <person name="Sisk P."/>
            <person name="Stolte C."/>
            <person name="Sykes S."/>
            <person name="Wortman J."/>
            <person name="Nusbaum C."/>
            <person name="Birren B."/>
        </authorList>
    </citation>
    <scope>NUCLEOTIDE SEQUENCE [LARGE SCALE GENOMIC DNA]</scope>
    <source>
        <strain evidence="2 3">CL07T12C05</strain>
    </source>
</reference>
<sequence length="135" mass="15387">MKKVRVFIERASDGSYSAYMPDDNNLSYGIIGTGMSIDETISDFHDAYEGMKEHYADSGKYFEEVEFEFSYDIPSFLAYYSNRLSLAGLERITGVAQGQLSHYVTGRRRPSKKTIEKIQNALQNFGKELSHVNFV</sequence>
<organism evidence="2 3">
    <name type="scientific">Bacteroides fragilis CL07T12C05</name>
    <dbReference type="NCBI Taxonomy" id="997883"/>
    <lineage>
        <taxon>Bacteria</taxon>
        <taxon>Pseudomonadati</taxon>
        <taxon>Bacteroidota</taxon>
        <taxon>Bacteroidia</taxon>
        <taxon>Bacteroidales</taxon>
        <taxon>Bacteroidaceae</taxon>
        <taxon>Bacteroides</taxon>
    </lineage>
</organism>
<proteinExistence type="predicted"/>
<dbReference type="InterPro" id="IPR010982">
    <property type="entry name" value="Lambda_DNA-bd_dom_sf"/>
</dbReference>
<comment type="caution">
    <text evidence="2">The sequence shown here is derived from an EMBL/GenBank/DDBJ whole genome shotgun (WGS) entry which is preliminary data.</text>
</comment>
<dbReference type="RefSeq" id="WP_005793630.1">
    <property type="nucleotide sequence ID" value="NZ_JH724215.1"/>
</dbReference>
<dbReference type="PATRIC" id="fig|997883.3.peg.2764"/>
<gene>
    <name evidence="2" type="ORF">HMPREF1056_02658</name>
</gene>
<dbReference type="AlphaFoldDB" id="A0A0E2ASA4"/>
<evidence type="ECO:0000259" key="1">
    <source>
        <dbReference type="PROSITE" id="PS50943"/>
    </source>
</evidence>
<dbReference type="CDD" id="cd00093">
    <property type="entry name" value="HTH_XRE"/>
    <property type="match status" value="1"/>
</dbReference>
<evidence type="ECO:0000313" key="3">
    <source>
        <dbReference type="Proteomes" id="UP000003879"/>
    </source>
</evidence>
<dbReference type="SUPFAM" id="SSF47413">
    <property type="entry name" value="lambda repressor-like DNA-binding domains"/>
    <property type="match status" value="1"/>
</dbReference>
<evidence type="ECO:0000313" key="2">
    <source>
        <dbReference type="EMBL" id="EIY96770.1"/>
    </source>
</evidence>
<dbReference type="HOGENOM" id="CLU_147994_1_0_10"/>
<accession>A0A0E2ASA4</accession>
<protein>
    <recommendedName>
        <fullName evidence="1">HTH cro/C1-type domain-containing protein</fullName>
    </recommendedName>
</protein>